<dbReference type="OrthoDB" id="5566167at2759"/>
<keyword evidence="3" id="KW-1185">Reference proteome</keyword>
<organism evidence="2 3">
    <name type="scientific">Piromyces finnis</name>
    <dbReference type="NCBI Taxonomy" id="1754191"/>
    <lineage>
        <taxon>Eukaryota</taxon>
        <taxon>Fungi</taxon>
        <taxon>Fungi incertae sedis</taxon>
        <taxon>Chytridiomycota</taxon>
        <taxon>Chytridiomycota incertae sedis</taxon>
        <taxon>Neocallimastigomycetes</taxon>
        <taxon>Neocallimastigales</taxon>
        <taxon>Neocallimastigaceae</taxon>
        <taxon>Piromyces</taxon>
    </lineage>
</organism>
<evidence type="ECO:0000313" key="2">
    <source>
        <dbReference type="EMBL" id="ORX42021.1"/>
    </source>
</evidence>
<protein>
    <submittedName>
        <fullName evidence="2">Uncharacterized protein</fullName>
    </submittedName>
</protein>
<name>A0A1Y1UVQ9_9FUNG</name>
<feature type="region of interest" description="Disordered" evidence="1">
    <location>
        <begin position="35"/>
        <end position="90"/>
    </location>
</feature>
<dbReference type="EMBL" id="MCFH01000072">
    <property type="protein sequence ID" value="ORX42021.1"/>
    <property type="molecule type" value="Genomic_DNA"/>
</dbReference>
<dbReference type="Proteomes" id="UP000193719">
    <property type="component" value="Unassembled WGS sequence"/>
</dbReference>
<accession>A0A1Y1UVQ9</accession>
<gene>
    <name evidence="2" type="ORF">BCR36DRAFT_587501</name>
</gene>
<feature type="compositionally biased region" description="Low complexity" evidence="1">
    <location>
        <begin position="46"/>
        <end position="86"/>
    </location>
</feature>
<evidence type="ECO:0000256" key="1">
    <source>
        <dbReference type="SAM" id="MobiDB-lite"/>
    </source>
</evidence>
<sequence>MGLKGKIKGSYLYTQWKLGKYTKRRVKHSAYNTYNTYDDEDMGQGYPVSSSNSYSYPERSPNSYSCSQNSSYNQSYSNDDSNNSYPAGTYNRVVYYPTMDESSRQDY</sequence>
<reference evidence="2 3" key="1">
    <citation type="submission" date="2016-08" db="EMBL/GenBank/DDBJ databases">
        <title>Genomes of anaerobic fungi encode conserved fungal cellulosomes for biomass hydrolysis.</title>
        <authorList>
            <consortium name="DOE Joint Genome Institute"/>
            <person name="Haitjema C.H."/>
            <person name="Gilmore S.P."/>
            <person name="Henske J.K."/>
            <person name="Solomon K.V."/>
            <person name="De Groot R."/>
            <person name="Kuo A."/>
            <person name="Mondo S.J."/>
            <person name="Salamov A.A."/>
            <person name="Labutti K."/>
            <person name="Zhao Z."/>
            <person name="Chiniquy J."/>
            <person name="Barry K."/>
            <person name="Brewer H.M."/>
            <person name="Purvine S.O."/>
            <person name="Wright A.T."/>
            <person name="Boxma B."/>
            <person name="Van Alen T."/>
            <person name="Hackstein J.H."/>
            <person name="Baker S.E."/>
            <person name="Grigoriev I.V."/>
            <person name="O'Malley M.A."/>
        </authorList>
    </citation>
    <scope>NUCLEOTIDE SEQUENCE [LARGE SCALE GENOMIC DNA]</scope>
    <source>
        <strain evidence="3">finn</strain>
    </source>
</reference>
<comment type="caution">
    <text evidence="2">The sequence shown here is derived from an EMBL/GenBank/DDBJ whole genome shotgun (WGS) entry which is preliminary data.</text>
</comment>
<evidence type="ECO:0000313" key="3">
    <source>
        <dbReference type="Proteomes" id="UP000193719"/>
    </source>
</evidence>
<dbReference type="AlphaFoldDB" id="A0A1Y1UVQ9"/>
<reference evidence="2 3" key="2">
    <citation type="submission" date="2016-08" db="EMBL/GenBank/DDBJ databases">
        <title>Pervasive Adenine N6-methylation of Active Genes in Fungi.</title>
        <authorList>
            <consortium name="DOE Joint Genome Institute"/>
            <person name="Mondo S.J."/>
            <person name="Dannebaum R.O."/>
            <person name="Kuo R.C."/>
            <person name="Labutti K."/>
            <person name="Haridas S."/>
            <person name="Kuo A."/>
            <person name="Salamov A."/>
            <person name="Ahrendt S.R."/>
            <person name="Lipzen A."/>
            <person name="Sullivan W."/>
            <person name="Andreopoulos W.B."/>
            <person name="Clum A."/>
            <person name="Lindquist E."/>
            <person name="Daum C."/>
            <person name="Ramamoorthy G.K."/>
            <person name="Gryganskyi A."/>
            <person name="Culley D."/>
            <person name="Magnuson J.K."/>
            <person name="James T.Y."/>
            <person name="O'Malley M.A."/>
            <person name="Stajich J.E."/>
            <person name="Spatafora J.W."/>
            <person name="Visel A."/>
            <person name="Grigoriev I.V."/>
        </authorList>
    </citation>
    <scope>NUCLEOTIDE SEQUENCE [LARGE SCALE GENOMIC DNA]</scope>
    <source>
        <strain evidence="3">finn</strain>
    </source>
</reference>
<proteinExistence type="predicted"/>